<evidence type="ECO:0000313" key="3">
    <source>
        <dbReference type="Proteomes" id="UP001153069"/>
    </source>
</evidence>
<evidence type="ECO:0000313" key="2">
    <source>
        <dbReference type="EMBL" id="CAB9504450.1"/>
    </source>
</evidence>
<feature type="transmembrane region" description="Helical" evidence="1">
    <location>
        <begin position="94"/>
        <end position="113"/>
    </location>
</feature>
<feature type="transmembrane region" description="Helical" evidence="1">
    <location>
        <begin position="221"/>
        <end position="238"/>
    </location>
</feature>
<proteinExistence type="predicted"/>
<dbReference type="AlphaFoldDB" id="A0A9N8DLV5"/>
<keyword evidence="1" id="KW-0472">Membrane</keyword>
<reference evidence="2" key="1">
    <citation type="submission" date="2020-06" db="EMBL/GenBank/DDBJ databases">
        <authorList>
            <consortium name="Plant Systems Biology data submission"/>
        </authorList>
    </citation>
    <scope>NUCLEOTIDE SEQUENCE</scope>
    <source>
        <strain evidence="2">D6</strain>
    </source>
</reference>
<feature type="transmembrane region" description="Helical" evidence="1">
    <location>
        <begin position="70"/>
        <end position="87"/>
    </location>
</feature>
<keyword evidence="1" id="KW-1133">Transmembrane helix</keyword>
<dbReference type="Proteomes" id="UP001153069">
    <property type="component" value="Unassembled WGS sequence"/>
</dbReference>
<evidence type="ECO:0000256" key="1">
    <source>
        <dbReference type="SAM" id="Phobius"/>
    </source>
</evidence>
<organism evidence="2 3">
    <name type="scientific">Seminavis robusta</name>
    <dbReference type="NCBI Taxonomy" id="568900"/>
    <lineage>
        <taxon>Eukaryota</taxon>
        <taxon>Sar</taxon>
        <taxon>Stramenopiles</taxon>
        <taxon>Ochrophyta</taxon>
        <taxon>Bacillariophyta</taxon>
        <taxon>Bacillariophyceae</taxon>
        <taxon>Bacillariophycidae</taxon>
        <taxon>Naviculales</taxon>
        <taxon>Naviculaceae</taxon>
        <taxon>Seminavis</taxon>
    </lineage>
</organism>
<feature type="transmembrane region" description="Helical" evidence="1">
    <location>
        <begin position="186"/>
        <end position="209"/>
    </location>
</feature>
<comment type="caution">
    <text evidence="2">The sequence shown here is derived from an EMBL/GenBank/DDBJ whole genome shotgun (WGS) entry which is preliminary data.</text>
</comment>
<dbReference type="EMBL" id="CAICTM010000196">
    <property type="protein sequence ID" value="CAB9504450.1"/>
    <property type="molecule type" value="Genomic_DNA"/>
</dbReference>
<name>A0A9N8DLV5_9STRA</name>
<gene>
    <name evidence="2" type="ORF">SEMRO_197_G083880.1</name>
</gene>
<feature type="transmembrane region" description="Helical" evidence="1">
    <location>
        <begin position="16"/>
        <end position="38"/>
    </location>
</feature>
<keyword evidence="1" id="KW-0812">Transmembrane</keyword>
<feature type="transmembrane region" description="Helical" evidence="1">
    <location>
        <begin position="162"/>
        <end position="179"/>
    </location>
</feature>
<sequence length="256" mass="29149">MLFDCFTERQLIRQGFVVCMVCCLWNMIGDLIYAPLYASGREILSPQLPVYLHQTENSHELLLLAQTSGWMYPIWGWLTASQLYIGLKPSESFWWSSAPCLAMAYAFCVIGGAQHSGWAFLTVLWQSEHREACLQNSKICQAYYEDSQIRIWKHFLMGDLPALWLFASSAWVFVSVIVNQSKGISFPLWFNLCNPLATQVWVMGLTYFLDPPVAGLVGGPFGTWMILTTNLGCAYCLWNHGEDDDNTQSSKKKKRN</sequence>
<protein>
    <submittedName>
        <fullName evidence="2">Uncharacterized protein</fullName>
    </submittedName>
</protein>
<keyword evidence="3" id="KW-1185">Reference proteome</keyword>
<accession>A0A9N8DLV5</accession>